<evidence type="ECO:0000313" key="10">
    <source>
        <dbReference type="Proteomes" id="UP000789390"/>
    </source>
</evidence>
<reference evidence="9" key="1">
    <citation type="submission" date="2021-11" db="EMBL/GenBank/DDBJ databases">
        <authorList>
            <person name="Schell T."/>
        </authorList>
    </citation>
    <scope>NUCLEOTIDE SEQUENCE</scope>
    <source>
        <strain evidence="9">M5</strain>
    </source>
</reference>
<keyword evidence="3 6" id="KW-1133">Transmembrane helix</keyword>
<keyword evidence="4 6" id="KW-0472">Membrane</keyword>
<proteinExistence type="predicted"/>
<feature type="domain" description="G-protein coupled receptors family 2 profile 2" evidence="8">
    <location>
        <begin position="522"/>
        <end position="822"/>
    </location>
</feature>
<comment type="subcellular location">
    <subcellularLocation>
        <location evidence="1">Membrane</location>
        <topology evidence="1">Multi-pass membrane protein</topology>
    </subcellularLocation>
</comment>
<dbReference type="AlphaFoldDB" id="A0A8J2RJ21"/>
<keyword evidence="7" id="KW-0732">Signal</keyword>
<sequence length="899" mass="101880">MGVFNSVLITFAFILQLRQQIVVAVTVASQQHLTTQDSLLYLTEKSASPLRNTSDNSLQRNKFLIRKCCARDQVYNFNLDIDVADRKDRCVKYSITDNLFSSPIENSKQIFIGHEQNLPSGYILENFEVDTGFPRNCTTNMLLEPDKRMSDLFYPLASGQLLLPHRFWLVPFENYCIEDFFENENFTKPRRVAFICDTHADRFPPTAIDDKGKLQLNFIKSKIPSELSSVVGRKVIRKCCDQNEIYSLDAMYSLQCIENEGFVTDFFGNLQSTRSDEIFFRIDPLECYPKYSYHEFQLTSNDSLEISKDSVTNNSSNHLVSIEDYCIEDVLSFDSDGLPASMFTFACLCSEKQVPELITPELITPEYPIDSGTLYESDYNHSNKMNIPKCCPSGYIMDEFDMCYPLKLPKLGEDSSSAYISKILNSFFLRDHNIVSNLIKNNVVGSCKLIHVTSLEGSIQEVKFEDGANNESLVELHYFSKNYWKFKIKSKLFCVDLALSRQEKEAAYNPNIYYCLPTDFNVSIHYPILLSISAVGLIATLIIYFFVPTSGSAKLVTSGFGAGSRRTRTPTMAAMLTGRILLCHVFTLSMTFICLAMGQQGNFSRLETSCVAVGYIIYGASIASFAWLTVYCFDYYRIFSGSFKVSNEMLFIPYSVFGWGVPILAVIAATITQFRSTDLDISGTVNPNMGLLNCWFPDGPGISALIFFYAPVGTLLLVDVICFLSLIFNPNLMQCWKRKNGLTIRSNRKVSKEQQDFKMALKLFFITGIPWVFEIAAWLPVYLSDTPVLFQSNSVDRYVLEIGNLLNSLRGVIIFIIFIVLQRDVRHYLMLRIKRLFNRDSSSNVALQHSRGNTDGGPSVSTQPSNNRQTSMMTSQTSLTTEEQNSNESQAEFVEVNIS</sequence>
<dbReference type="PANTHER" id="PTHR46953">
    <property type="entry name" value="G-PROTEIN COUPLED RECEPTOR MTH-LIKE 1-RELATED"/>
    <property type="match status" value="1"/>
</dbReference>
<gene>
    <name evidence="9" type="ORF">DGAL_LOCUS2900</name>
</gene>
<feature type="transmembrane region" description="Helical" evidence="6">
    <location>
        <begin position="802"/>
        <end position="821"/>
    </location>
</feature>
<organism evidence="9 10">
    <name type="scientific">Daphnia galeata</name>
    <dbReference type="NCBI Taxonomy" id="27404"/>
    <lineage>
        <taxon>Eukaryota</taxon>
        <taxon>Metazoa</taxon>
        <taxon>Ecdysozoa</taxon>
        <taxon>Arthropoda</taxon>
        <taxon>Crustacea</taxon>
        <taxon>Branchiopoda</taxon>
        <taxon>Diplostraca</taxon>
        <taxon>Cladocera</taxon>
        <taxon>Anomopoda</taxon>
        <taxon>Daphniidae</taxon>
        <taxon>Daphnia</taxon>
    </lineage>
</organism>
<feature type="region of interest" description="Disordered" evidence="5">
    <location>
        <begin position="847"/>
        <end position="899"/>
    </location>
</feature>
<evidence type="ECO:0000256" key="1">
    <source>
        <dbReference type="ARBA" id="ARBA00004141"/>
    </source>
</evidence>
<dbReference type="Gene3D" id="1.20.1070.10">
    <property type="entry name" value="Rhodopsin 7-helix transmembrane proteins"/>
    <property type="match status" value="1"/>
</dbReference>
<dbReference type="InterPro" id="IPR000832">
    <property type="entry name" value="GPCR_2_secretin-like"/>
</dbReference>
<dbReference type="GO" id="GO:0016020">
    <property type="term" value="C:membrane"/>
    <property type="evidence" value="ECO:0007669"/>
    <property type="project" value="UniProtKB-SubCell"/>
</dbReference>
<dbReference type="Pfam" id="PF00002">
    <property type="entry name" value="7tm_2"/>
    <property type="match status" value="1"/>
</dbReference>
<dbReference type="OrthoDB" id="6082634at2759"/>
<feature type="transmembrane region" description="Helical" evidence="6">
    <location>
        <begin position="654"/>
        <end position="674"/>
    </location>
</feature>
<dbReference type="GO" id="GO:0007166">
    <property type="term" value="P:cell surface receptor signaling pathway"/>
    <property type="evidence" value="ECO:0007669"/>
    <property type="project" value="InterPro"/>
</dbReference>
<evidence type="ECO:0000256" key="2">
    <source>
        <dbReference type="ARBA" id="ARBA00022692"/>
    </source>
</evidence>
<dbReference type="CDD" id="cd15039">
    <property type="entry name" value="7tmB3_Methuselah-like"/>
    <property type="match status" value="1"/>
</dbReference>
<keyword evidence="2 6" id="KW-0812">Transmembrane</keyword>
<feature type="transmembrane region" description="Helical" evidence="6">
    <location>
        <begin position="759"/>
        <end position="782"/>
    </location>
</feature>
<dbReference type="InterPro" id="IPR017981">
    <property type="entry name" value="GPCR_2-like_7TM"/>
</dbReference>
<dbReference type="SUPFAM" id="SSF81321">
    <property type="entry name" value="Family A G protein-coupled receptor-like"/>
    <property type="match status" value="1"/>
</dbReference>
<protein>
    <recommendedName>
        <fullName evidence="8">G-protein coupled receptors family 2 profile 2 domain-containing protein</fullName>
    </recommendedName>
</protein>
<evidence type="ECO:0000313" key="9">
    <source>
        <dbReference type="EMBL" id="CAH0100615.1"/>
    </source>
</evidence>
<evidence type="ECO:0000256" key="5">
    <source>
        <dbReference type="SAM" id="MobiDB-lite"/>
    </source>
</evidence>
<dbReference type="EMBL" id="CAKKLH010000041">
    <property type="protein sequence ID" value="CAH0100615.1"/>
    <property type="molecule type" value="Genomic_DNA"/>
</dbReference>
<feature type="transmembrane region" description="Helical" evidence="6">
    <location>
        <begin position="524"/>
        <end position="547"/>
    </location>
</feature>
<feature type="compositionally biased region" description="Low complexity" evidence="5">
    <location>
        <begin position="869"/>
        <end position="884"/>
    </location>
</feature>
<accession>A0A8J2RJ21</accession>
<dbReference type="PANTHER" id="PTHR46953:SF1">
    <property type="entry name" value="G-PROTEIN COUPLED RECEPTOR MTH-LIKE 1-RELATED"/>
    <property type="match status" value="1"/>
</dbReference>
<evidence type="ECO:0000259" key="8">
    <source>
        <dbReference type="PROSITE" id="PS50261"/>
    </source>
</evidence>
<name>A0A8J2RJ21_9CRUS</name>
<feature type="compositionally biased region" description="Polar residues" evidence="5">
    <location>
        <begin position="859"/>
        <end position="868"/>
    </location>
</feature>
<feature type="transmembrane region" description="Helical" evidence="6">
    <location>
        <begin position="706"/>
        <end position="728"/>
    </location>
</feature>
<feature type="chain" id="PRO_5035215967" description="G-protein coupled receptors family 2 profile 2 domain-containing protein" evidence="7">
    <location>
        <begin position="25"/>
        <end position="899"/>
    </location>
</feature>
<feature type="transmembrane region" description="Helical" evidence="6">
    <location>
        <begin position="576"/>
        <end position="599"/>
    </location>
</feature>
<evidence type="ECO:0000256" key="3">
    <source>
        <dbReference type="ARBA" id="ARBA00022989"/>
    </source>
</evidence>
<feature type="signal peptide" evidence="7">
    <location>
        <begin position="1"/>
        <end position="24"/>
    </location>
</feature>
<evidence type="ECO:0000256" key="7">
    <source>
        <dbReference type="SAM" id="SignalP"/>
    </source>
</evidence>
<dbReference type="Proteomes" id="UP000789390">
    <property type="component" value="Unassembled WGS sequence"/>
</dbReference>
<dbReference type="GO" id="GO:0004930">
    <property type="term" value="F:G protein-coupled receptor activity"/>
    <property type="evidence" value="ECO:0007669"/>
    <property type="project" value="InterPro"/>
</dbReference>
<evidence type="ECO:0000256" key="4">
    <source>
        <dbReference type="ARBA" id="ARBA00023136"/>
    </source>
</evidence>
<dbReference type="PROSITE" id="PS50261">
    <property type="entry name" value="G_PROTEIN_RECEP_F2_4"/>
    <property type="match status" value="1"/>
</dbReference>
<comment type="caution">
    <text evidence="9">The sequence shown here is derived from an EMBL/GenBank/DDBJ whole genome shotgun (WGS) entry which is preliminary data.</text>
</comment>
<evidence type="ECO:0000256" key="6">
    <source>
        <dbReference type="SAM" id="Phobius"/>
    </source>
</evidence>
<keyword evidence="10" id="KW-1185">Reference proteome</keyword>
<dbReference type="InterPro" id="IPR052808">
    <property type="entry name" value="GPCR_Mth-like"/>
</dbReference>
<feature type="transmembrane region" description="Helical" evidence="6">
    <location>
        <begin position="611"/>
        <end position="633"/>
    </location>
</feature>